<dbReference type="Gene3D" id="3.40.50.1240">
    <property type="entry name" value="Phosphoglycerate mutase-like"/>
    <property type="match status" value="1"/>
</dbReference>
<dbReference type="EMBL" id="JAUQYP010000001">
    <property type="protein sequence ID" value="MDO8106409.1"/>
    <property type="molecule type" value="Genomic_DNA"/>
</dbReference>
<protein>
    <submittedName>
        <fullName evidence="1">Histidine phosphatase family protein</fullName>
        <ecNumber evidence="1">3.1.3.-</ecNumber>
    </submittedName>
</protein>
<keyword evidence="1" id="KW-0378">Hydrolase</keyword>
<dbReference type="Pfam" id="PF00300">
    <property type="entry name" value="His_Phos_1"/>
    <property type="match status" value="1"/>
</dbReference>
<dbReference type="EC" id="3.1.3.-" evidence="1"/>
<proteinExistence type="predicted"/>
<keyword evidence="2" id="KW-1185">Reference proteome</keyword>
<dbReference type="PIRSF" id="PIRSF000709">
    <property type="entry name" value="6PFK_2-Ptase"/>
    <property type="match status" value="1"/>
</dbReference>
<accession>A0ABT9D6E7</accession>
<reference evidence="1 2" key="1">
    <citation type="submission" date="2023-07" db="EMBL/GenBank/DDBJ databases">
        <title>Description of novel actinomycetes strains, isolated from tidal flat sediment.</title>
        <authorList>
            <person name="Lu C."/>
        </authorList>
    </citation>
    <scope>NUCLEOTIDE SEQUENCE [LARGE SCALE GENOMIC DNA]</scope>
    <source>
        <strain evidence="1 2">SYSU T00b441</strain>
    </source>
</reference>
<dbReference type="InterPro" id="IPR029033">
    <property type="entry name" value="His_PPase_superfam"/>
</dbReference>
<gene>
    <name evidence="1" type="ORF">Q6348_04275</name>
</gene>
<dbReference type="SMART" id="SM00855">
    <property type="entry name" value="PGAM"/>
    <property type="match status" value="1"/>
</dbReference>
<dbReference type="PANTHER" id="PTHR48100:SF15">
    <property type="entry name" value="SEDOHEPTULOSE 1,7-BISPHOSPHATASE"/>
    <property type="match status" value="1"/>
</dbReference>
<dbReference type="Proteomes" id="UP001232536">
    <property type="component" value="Unassembled WGS sequence"/>
</dbReference>
<sequence length="196" mass="21123">MGEIVLVRHGETAWSRSGRHTGLTDVPLTELGRRQAADLSARLADLHPDRVVASPLRRASETAELGGLVPEIDERLVEWDYGAYEGLTTPEIRERRGDRWTVFRDGVEPGDTPGESLEQVAARAAAVLADVAPTVDAGGTVVLVAHGHLLRVLASRWLELPPEAGQRLVLDAASISRLGHEHGTTAVLSWNLTPTA</sequence>
<evidence type="ECO:0000313" key="2">
    <source>
        <dbReference type="Proteomes" id="UP001232536"/>
    </source>
</evidence>
<dbReference type="SUPFAM" id="SSF53254">
    <property type="entry name" value="Phosphoglycerate mutase-like"/>
    <property type="match status" value="1"/>
</dbReference>
<dbReference type="PANTHER" id="PTHR48100">
    <property type="entry name" value="BROAD-SPECIFICITY PHOSPHATASE YOR283W-RELATED"/>
    <property type="match status" value="1"/>
</dbReference>
<dbReference type="GO" id="GO:0016787">
    <property type="term" value="F:hydrolase activity"/>
    <property type="evidence" value="ECO:0007669"/>
    <property type="project" value="UniProtKB-KW"/>
</dbReference>
<comment type="caution">
    <text evidence="1">The sequence shown here is derived from an EMBL/GenBank/DDBJ whole genome shotgun (WGS) entry which is preliminary data.</text>
</comment>
<evidence type="ECO:0000313" key="1">
    <source>
        <dbReference type="EMBL" id="MDO8106409.1"/>
    </source>
</evidence>
<organism evidence="1 2">
    <name type="scientific">Actinotalea lenta</name>
    <dbReference type="NCBI Taxonomy" id="3064654"/>
    <lineage>
        <taxon>Bacteria</taxon>
        <taxon>Bacillati</taxon>
        <taxon>Actinomycetota</taxon>
        <taxon>Actinomycetes</taxon>
        <taxon>Micrococcales</taxon>
        <taxon>Cellulomonadaceae</taxon>
        <taxon>Actinotalea</taxon>
    </lineage>
</organism>
<dbReference type="RefSeq" id="WP_304600069.1">
    <property type="nucleotide sequence ID" value="NZ_JAUQYO010000001.1"/>
</dbReference>
<name>A0ABT9D6E7_9CELL</name>
<dbReference type="InterPro" id="IPR013078">
    <property type="entry name" value="His_Pase_superF_clade-1"/>
</dbReference>
<dbReference type="CDD" id="cd07067">
    <property type="entry name" value="HP_PGM_like"/>
    <property type="match status" value="1"/>
</dbReference>
<dbReference type="InterPro" id="IPR050275">
    <property type="entry name" value="PGM_Phosphatase"/>
</dbReference>